<dbReference type="EMBL" id="CP058649">
    <property type="protein sequence ID" value="QUI23038.1"/>
    <property type="molecule type" value="Genomic_DNA"/>
</dbReference>
<keyword evidence="3" id="KW-1185">Reference proteome</keyword>
<reference evidence="2" key="1">
    <citation type="submission" date="2020-07" db="EMBL/GenBank/DDBJ databases">
        <title>Vallitalea pronyensis genome.</title>
        <authorList>
            <person name="Postec A."/>
        </authorList>
    </citation>
    <scope>NUCLEOTIDE SEQUENCE</scope>
    <source>
        <strain evidence="2">FatNI3</strain>
    </source>
</reference>
<proteinExistence type="predicted"/>
<keyword evidence="1" id="KW-0812">Transmembrane</keyword>
<dbReference type="AlphaFoldDB" id="A0A8J8SH63"/>
<evidence type="ECO:0000313" key="3">
    <source>
        <dbReference type="Proteomes" id="UP000683246"/>
    </source>
</evidence>
<dbReference type="RefSeq" id="WP_212698539.1">
    <property type="nucleotide sequence ID" value="NZ_CP058649.1"/>
</dbReference>
<keyword evidence="1" id="KW-1133">Transmembrane helix</keyword>
<gene>
    <name evidence="2" type="ORF">HZI73_12395</name>
</gene>
<sequence length="190" mass="22052">MKKRLKVYIGLVVLALICNSVYFLYPSRRAVFDYNRYTVTESGLYKEPLCVTIHPNQYPFEAYGKHEINQLIHHAHSTDICLSEIRFDDERVTIRIDSNIKWSFSEGECLLQGQHYINDQGTPCTVSSFASYTIVNEKGENADYTQCGGGPNDLISFTYDKDEFYKHDSLTFNFGGYYLHRYKLKPLKIL</sequence>
<dbReference type="KEGG" id="vpy:HZI73_12395"/>
<accession>A0A8J8SH63</accession>
<name>A0A8J8SH63_9FIRM</name>
<organism evidence="2 3">
    <name type="scientific">Vallitalea pronyensis</name>
    <dbReference type="NCBI Taxonomy" id="1348613"/>
    <lineage>
        <taxon>Bacteria</taxon>
        <taxon>Bacillati</taxon>
        <taxon>Bacillota</taxon>
        <taxon>Clostridia</taxon>
        <taxon>Lachnospirales</taxon>
        <taxon>Vallitaleaceae</taxon>
        <taxon>Vallitalea</taxon>
    </lineage>
</organism>
<feature type="transmembrane region" description="Helical" evidence="1">
    <location>
        <begin position="7"/>
        <end position="25"/>
    </location>
</feature>
<evidence type="ECO:0000313" key="2">
    <source>
        <dbReference type="EMBL" id="QUI23038.1"/>
    </source>
</evidence>
<dbReference type="Proteomes" id="UP000683246">
    <property type="component" value="Chromosome"/>
</dbReference>
<evidence type="ECO:0000256" key="1">
    <source>
        <dbReference type="SAM" id="Phobius"/>
    </source>
</evidence>
<protein>
    <submittedName>
        <fullName evidence="2">Uncharacterized protein</fullName>
    </submittedName>
</protein>
<keyword evidence="1" id="KW-0472">Membrane</keyword>